<organism evidence="1 2">
    <name type="scientific">Candidatus Mycobacterium methanotrophicum</name>
    <dbReference type="NCBI Taxonomy" id="2943498"/>
    <lineage>
        <taxon>Bacteria</taxon>
        <taxon>Bacillati</taxon>
        <taxon>Actinomycetota</taxon>
        <taxon>Actinomycetes</taxon>
        <taxon>Mycobacteriales</taxon>
        <taxon>Mycobacteriaceae</taxon>
        <taxon>Mycobacterium</taxon>
    </lineage>
</organism>
<gene>
    <name evidence="1" type="ORF">M5I08_02850</name>
</gene>
<name>A0ABY4QPB7_9MYCO</name>
<reference evidence="1" key="1">
    <citation type="submission" date="2022-05" db="EMBL/GenBank/DDBJ databases">
        <title>A methanotrophic Mycobacterium dominates a cave microbial ecosystem.</title>
        <authorList>
            <person name="Van Spanning R.J.M."/>
            <person name="Guan Q."/>
            <person name="Melkonian C."/>
            <person name="Gallant J."/>
            <person name="Polerecky L."/>
            <person name="Flot J.-F."/>
            <person name="Brandt B.W."/>
            <person name="Braster M."/>
            <person name="Iturbe Espinoza P."/>
            <person name="Aerts J."/>
            <person name="Meima-Franke M."/>
            <person name="Piersma S.R."/>
            <person name="Bunduc C."/>
            <person name="Ummels R."/>
            <person name="Pain A."/>
            <person name="Fleming E.J."/>
            <person name="van der Wel N."/>
            <person name="Gherman V.D."/>
            <person name="Sarbu S.M."/>
            <person name="Bodelier P.L.E."/>
            <person name="Bitter W."/>
        </authorList>
    </citation>
    <scope>NUCLEOTIDE SEQUENCE</scope>
    <source>
        <strain evidence="1">Sulfur Cave</strain>
    </source>
</reference>
<dbReference type="Proteomes" id="UP001056610">
    <property type="component" value="Chromosome"/>
</dbReference>
<dbReference type="RefSeq" id="WP_249763085.1">
    <property type="nucleotide sequence ID" value="NZ_CP097320.1"/>
</dbReference>
<protein>
    <recommendedName>
        <fullName evidence="3">PIN domain-containing protein</fullName>
    </recommendedName>
</protein>
<sequence>MLARVKRGEQTDAIHFATRGAVFGTQLTAFVCYDERLLAAAAAVGLPTAAPGR</sequence>
<evidence type="ECO:0000313" key="2">
    <source>
        <dbReference type="Proteomes" id="UP001056610"/>
    </source>
</evidence>
<evidence type="ECO:0000313" key="1">
    <source>
        <dbReference type="EMBL" id="UQX11470.1"/>
    </source>
</evidence>
<proteinExistence type="predicted"/>
<accession>A0ABY4QPB7</accession>
<evidence type="ECO:0008006" key="3">
    <source>
        <dbReference type="Google" id="ProtNLM"/>
    </source>
</evidence>
<keyword evidence="2" id="KW-1185">Reference proteome</keyword>
<dbReference type="EMBL" id="CP097320">
    <property type="protein sequence ID" value="UQX11470.1"/>
    <property type="molecule type" value="Genomic_DNA"/>
</dbReference>